<dbReference type="InterPro" id="IPR026444">
    <property type="entry name" value="Secre_tail"/>
</dbReference>
<keyword evidence="7" id="KW-1185">Reference proteome</keyword>
<dbReference type="InterPro" id="IPR032812">
    <property type="entry name" value="SbsA_Ig"/>
</dbReference>
<gene>
    <name evidence="6" type="ORF">I2H31_09535</name>
</gene>
<feature type="domain" description="Secretion system C-terminal sorting" evidence="4">
    <location>
        <begin position="1351"/>
        <end position="1426"/>
    </location>
</feature>
<organism evidence="6 7">
    <name type="scientific">Hymenobacter ruricola</name>
    <dbReference type="NCBI Taxonomy" id="2791023"/>
    <lineage>
        <taxon>Bacteria</taxon>
        <taxon>Pseudomonadati</taxon>
        <taxon>Bacteroidota</taxon>
        <taxon>Cytophagia</taxon>
        <taxon>Cytophagales</taxon>
        <taxon>Hymenobacteraceae</taxon>
        <taxon>Hymenobacter</taxon>
    </lineage>
</organism>
<feature type="compositionally biased region" description="Polar residues" evidence="2">
    <location>
        <begin position="387"/>
        <end position="400"/>
    </location>
</feature>
<dbReference type="SUPFAM" id="SSF49265">
    <property type="entry name" value="Fibronectin type III"/>
    <property type="match status" value="1"/>
</dbReference>
<feature type="region of interest" description="Disordered" evidence="2">
    <location>
        <begin position="380"/>
        <end position="400"/>
    </location>
</feature>
<keyword evidence="1" id="KW-0732">Signal</keyword>
<dbReference type="InterPro" id="IPR036116">
    <property type="entry name" value="FN3_sf"/>
</dbReference>
<evidence type="ECO:0000259" key="3">
    <source>
        <dbReference type="Pfam" id="PF13205"/>
    </source>
</evidence>
<feature type="domain" description="Bacterial Ig-like" evidence="5">
    <location>
        <begin position="698"/>
        <end position="793"/>
    </location>
</feature>
<dbReference type="SUPFAM" id="SSF69318">
    <property type="entry name" value="Integrin alpha N-terminal domain"/>
    <property type="match status" value="1"/>
</dbReference>
<dbReference type="Pfam" id="PF19078">
    <property type="entry name" value="Big_12"/>
    <property type="match status" value="1"/>
</dbReference>
<dbReference type="Pfam" id="PF18962">
    <property type="entry name" value="Por_Secre_tail"/>
    <property type="match status" value="1"/>
</dbReference>
<protein>
    <submittedName>
        <fullName evidence="6">VCBS repeat-containing protein</fullName>
    </submittedName>
</protein>
<evidence type="ECO:0000313" key="7">
    <source>
        <dbReference type="Proteomes" id="UP000618931"/>
    </source>
</evidence>
<dbReference type="Pfam" id="PF13205">
    <property type="entry name" value="Big_5"/>
    <property type="match status" value="1"/>
</dbReference>
<dbReference type="NCBIfam" id="TIGR04183">
    <property type="entry name" value="Por_Secre_tail"/>
    <property type="match status" value="1"/>
</dbReference>
<dbReference type="Gene3D" id="2.130.10.130">
    <property type="entry name" value="Integrin alpha, N-terminal"/>
    <property type="match status" value="1"/>
</dbReference>
<reference evidence="6 7" key="1">
    <citation type="submission" date="2020-11" db="EMBL/GenBank/DDBJ databases">
        <authorList>
            <person name="Kim M.K."/>
        </authorList>
    </citation>
    <scope>NUCLEOTIDE SEQUENCE [LARGE SCALE GENOMIC DNA]</scope>
    <source>
        <strain evidence="6 7">BT662</strain>
    </source>
</reference>
<name>A0ABS0I3H1_9BACT</name>
<evidence type="ECO:0000256" key="2">
    <source>
        <dbReference type="SAM" id="MobiDB-lite"/>
    </source>
</evidence>
<dbReference type="Pfam" id="PF13517">
    <property type="entry name" value="FG-GAP_3"/>
    <property type="match status" value="2"/>
</dbReference>
<comment type="caution">
    <text evidence="6">The sequence shown here is derived from an EMBL/GenBank/DDBJ whole genome shotgun (WGS) entry which is preliminary data.</text>
</comment>
<dbReference type="InterPro" id="IPR044048">
    <property type="entry name" value="Big_12"/>
</dbReference>
<dbReference type="PANTHER" id="PTHR44103">
    <property type="entry name" value="PROPROTEIN CONVERTASE P"/>
    <property type="match status" value="1"/>
</dbReference>
<evidence type="ECO:0000256" key="1">
    <source>
        <dbReference type="ARBA" id="ARBA00022729"/>
    </source>
</evidence>
<evidence type="ECO:0000259" key="4">
    <source>
        <dbReference type="Pfam" id="PF18962"/>
    </source>
</evidence>
<dbReference type="InterPro" id="IPR028994">
    <property type="entry name" value="Integrin_alpha_N"/>
</dbReference>
<sequence>MLALTGVLAAVRQEARAESTHPAKGLSAAPRSITHTQSAVTYSLQGDRGVPTLAFGSRHLFLDLDNDGDQDVLYQTGNSTGAGIAVQLNSGGAFGAAIAQPSGAAFTGGPLAGVYFTQVAPPQTQAVDLDNDGDPDIVEFLNGTAPRVILNNGNGTFTAAGTTGLPTLAFGSRQLFVDLDNDGDPDLLYQTSNSSGQGFNVQLNNGNGTFAAAIAANGSGTFGSGPLNGITFTQLTQPSLTAADLDDDGDPDLVDYQNNTAPRLVRNNGNGTFTALALGSLPTLAFGARYLLFDVESDGDQDILYQTGNTTATGIRLQLNNGDGTFAAAIAATDGTGAFSSGPLSGMAFSQISAPALDAVDYDRDGDQDLFDFVNGAAPRSLRQDGTRPQLSSTAPADNATGVSPATNLVLTFDRSVSKGNGNLYLVRVSDNAVVETTPIGSAAVTGAGTTWTYNPVITLASNTAYALRSDEETFIDADGRTFYGIFDNTTYNFTTGAPAVAPTVTTDVPASITGAGAVLGGNVAADGGAAVSERGVVYVPGSGTPTTANTKVAIGAGTGSYSTTVTGLASGTLYSVRAYATNSAGTSYGGVQTFTTLTTIVSSVRTGASPTNAGSVSFAVTFASNVSGLTTGNFSVAASGVSGASVASVSGSGNAYTVVVNTGTGSGTVQLQLSNSTGITPGVSNVPFTTGDSYTIDKAAPTAVITSSAGASGGNTNASPFTVTVTFSESVTGFAAGDVTVTNGALSGFGGSGTTYSFTLTPAANGLVTVSVPASSAQDAAGNGNVAAPSYSITYAAPVTATVWTGSASTDWFAAANWTAGVPTAALDATVPAAAPRMPLLTNGPATTKNLTIASAATLAQSGGTLDVRGNWTNNGAFTATGGTVELGATATASIAGSSATRFWNLTTQQNGADLNTSAGLTIQRLLTTVGNLNLNGNPTTLLSDATGTALVYNNPGRVVGATAVVQRYLSPDLNPGPGYRHLASPIANAAQVGGLATTGFTPIVNPAYNTAAAPNLVTPFPNVYGYDQTRLASVANGLSAFDKGWYSPTNPTDVLPSGKGFTVNISAGLAVSFAGGPLHTGTLSSTLTRNASASANAADAGWHLVGNPYPSPFDYSLVAPADRAGLDAAIYVFASTSQYAGSYRAYVNGVGGDPILALGQGFFVRVNAGQTAATLTFRDAARVTSYQNPVFHRGSSTRPLVQLDLQGGGLSDPLYVYFEPGATAGTDAGFDAVKLPNSHGLNLTAVAGNDELAIAGLPALGATPVTVPLTVRVPTAGTYVLNAAQLANLPAGVTAYLRDRQTGALVDLSAQPSYAFQLSATTSGRFELLVMAQRALATAPSDGAAQVAVFPNPAEAKVFLELPASLNGAAVQAELLDAVGRVVRAQELPGSSAPRTFSLAEVAAGVYSLRVTTPVGVVVKKLVVE</sequence>
<dbReference type="Proteomes" id="UP000618931">
    <property type="component" value="Unassembled WGS sequence"/>
</dbReference>
<dbReference type="RefSeq" id="WP_196292793.1">
    <property type="nucleotide sequence ID" value="NZ_JADQDM010000003.1"/>
</dbReference>
<dbReference type="PANTHER" id="PTHR44103:SF1">
    <property type="entry name" value="PROPROTEIN CONVERTASE P"/>
    <property type="match status" value="1"/>
</dbReference>
<dbReference type="EMBL" id="JADQDM010000003">
    <property type="protein sequence ID" value="MBF9221346.1"/>
    <property type="molecule type" value="Genomic_DNA"/>
</dbReference>
<accession>A0ABS0I3H1</accession>
<evidence type="ECO:0000313" key="6">
    <source>
        <dbReference type="EMBL" id="MBF9221346.1"/>
    </source>
</evidence>
<evidence type="ECO:0000259" key="5">
    <source>
        <dbReference type="Pfam" id="PF19078"/>
    </source>
</evidence>
<proteinExistence type="predicted"/>
<dbReference type="InterPro" id="IPR013517">
    <property type="entry name" value="FG-GAP"/>
</dbReference>
<feature type="domain" description="SbsA Ig-like" evidence="3">
    <location>
        <begin position="385"/>
        <end position="496"/>
    </location>
</feature>